<feature type="region of interest" description="Disordered" evidence="1">
    <location>
        <begin position="135"/>
        <end position="266"/>
    </location>
</feature>
<name>A0A812Q3W4_SYMPI</name>
<evidence type="ECO:0000256" key="1">
    <source>
        <dbReference type="SAM" id="MobiDB-lite"/>
    </source>
</evidence>
<proteinExistence type="predicted"/>
<dbReference type="EMBL" id="CAJNIZ010016891">
    <property type="protein sequence ID" value="CAE7391049.1"/>
    <property type="molecule type" value="Genomic_DNA"/>
</dbReference>
<feature type="signal peptide" evidence="2">
    <location>
        <begin position="1"/>
        <end position="19"/>
    </location>
</feature>
<evidence type="ECO:0000313" key="3">
    <source>
        <dbReference type="EMBL" id="CAE7391049.1"/>
    </source>
</evidence>
<gene>
    <name evidence="3" type="primary">CPK8</name>
    <name evidence="3" type="ORF">SPIL2461_LOCUS9586</name>
</gene>
<accession>A0A812Q3W4</accession>
<keyword evidence="4" id="KW-1185">Reference proteome</keyword>
<feature type="compositionally biased region" description="Polar residues" evidence="1">
    <location>
        <begin position="252"/>
        <end position="266"/>
    </location>
</feature>
<organism evidence="3 4">
    <name type="scientific">Symbiodinium pilosum</name>
    <name type="common">Dinoflagellate</name>
    <dbReference type="NCBI Taxonomy" id="2952"/>
    <lineage>
        <taxon>Eukaryota</taxon>
        <taxon>Sar</taxon>
        <taxon>Alveolata</taxon>
        <taxon>Dinophyceae</taxon>
        <taxon>Suessiales</taxon>
        <taxon>Symbiodiniaceae</taxon>
        <taxon>Symbiodinium</taxon>
    </lineage>
</organism>
<sequence>MATVARLSVLLLLSAHADAAVHSGYIYDRLCIGRGVGIDGVDGRVEPQRHTVHCNLVSICRDSGYGILTKPSGSSQWSFEVLMSDRGNADVITWLNTQEYWGTDVRVEISGDYDSQGQLHVDTIKRLNSGVVWQGSGSGGATTSTTTTTPSTTPGTSTTTTTTTTKRTTTTTTAATTTTTPGPSSTTSTTTPDSTSTASTSTTTPAPTTSTTSTSQSGPAATTTTTTPDSASTTSASTTTPAPTTSTTSTARSQPGPTVGPTTSAAGETKLALTSLLLSSALLFLG</sequence>
<evidence type="ECO:0000313" key="4">
    <source>
        <dbReference type="Proteomes" id="UP000649617"/>
    </source>
</evidence>
<dbReference type="Proteomes" id="UP000649617">
    <property type="component" value="Unassembled WGS sequence"/>
</dbReference>
<feature type="chain" id="PRO_5032726569" evidence="2">
    <location>
        <begin position="20"/>
        <end position="286"/>
    </location>
</feature>
<comment type="caution">
    <text evidence="3">The sequence shown here is derived from an EMBL/GenBank/DDBJ whole genome shotgun (WGS) entry which is preliminary data.</text>
</comment>
<feature type="compositionally biased region" description="Low complexity" evidence="1">
    <location>
        <begin position="135"/>
        <end position="251"/>
    </location>
</feature>
<dbReference type="OrthoDB" id="438892at2759"/>
<protein>
    <submittedName>
        <fullName evidence="3">CPK8 protein</fullName>
    </submittedName>
</protein>
<keyword evidence="2" id="KW-0732">Signal</keyword>
<reference evidence="3" key="1">
    <citation type="submission" date="2021-02" db="EMBL/GenBank/DDBJ databases">
        <authorList>
            <person name="Dougan E. K."/>
            <person name="Rhodes N."/>
            <person name="Thang M."/>
            <person name="Chan C."/>
        </authorList>
    </citation>
    <scope>NUCLEOTIDE SEQUENCE</scope>
</reference>
<evidence type="ECO:0000256" key="2">
    <source>
        <dbReference type="SAM" id="SignalP"/>
    </source>
</evidence>
<dbReference type="AlphaFoldDB" id="A0A812Q3W4"/>